<evidence type="ECO:0000313" key="2">
    <source>
        <dbReference type="EMBL" id="MBC6447171.1"/>
    </source>
</evidence>
<dbReference type="PANTHER" id="PTHR35400:SF3">
    <property type="entry name" value="SLL1072 PROTEIN"/>
    <property type="match status" value="1"/>
</dbReference>
<dbReference type="Proteomes" id="UP000734823">
    <property type="component" value="Unassembled WGS sequence"/>
</dbReference>
<dbReference type="InterPro" id="IPR011335">
    <property type="entry name" value="Restrct_endonuc-II-like"/>
</dbReference>
<feature type="domain" description="Putative restriction endonuclease" evidence="1">
    <location>
        <begin position="7"/>
        <end position="151"/>
    </location>
</feature>
<gene>
    <name evidence="2" type="ORF">GPZ80_08295</name>
</gene>
<keyword evidence="2" id="KW-0540">Nuclease</keyword>
<evidence type="ECO:0000259" key="1">
    <source>
        <dbReference type="Pfam" id="PF05685"/>
    </source>
</evidence>
<keyword evidence="2" id="KW-0255">Endonuclease</keyword>
<keyword evidence="3" id="KW-1185">Reference proteome</keyword>
<reference evidence="2 3" key="1">
    <citation type="submission" date="2020-06" db="EMBL/GenBank/DDBJ databases">
        <title>Actinokineospora xiongansis sp. nov., isolated from soil of Baiyangdian.</title>
        <authorList>
            <person name="Zhang X."/>
        </authorList>
    </citation>
    <scope>NUCLEOTIDE SEQUENCE [LARGE SCALE GENOMIC DNA]</scope>
    <source>
        <strain evidence="2 3">HBU206404</strain>
    </source>
</reference>
<dbReference type="SUPFAM" id="SSF52980">
    <property type="entry name" value="Restriction endonuclease-like"/>
    <property type="match status" value="1"/>
</dbReference>
<comment type="caution">
    <text evidence="2">The sequence shown here is derived from an EMBL/GenBank/DDBJ whole genome shotgun (WGS) entry which is preliminary data.</text>
</comment>
<dbReference type="EMBL" id="JABVED010000003">
    <property type="protein sequence ID" value="MBC6447171.1"/>
    <property type="molecule type" value="Genomic_DNA"/>
</dbReference>
<dbReference type="GO" id="GO:0004519">
    <property type="term" value="F:endonuclease activity"/>
    <property type="evidence" value="ECO:0007669"/>
    <property type="project" value="UniProtKB-KW"/>
</dbReference>
<proteinExistence type="predicted"/>
<accession>A0ABR7L456</accession>
<dbReference type="PANTHER" id="PTHR35400">
    <property type="entry name" value="SLR1083 PROTEIN"/>
    <property type="match status" value="1"/>
</dbReference>
<sequence>MDPPIDGSRLELLWGHLHMRPAPAGQHQTAAVNLLFIVKQALRAADRSDLFVANAVNVRISTAWRTALIPDVVVLTRKPVGVSFDAEELVLAVEIWSPGNRRVERETKMAAYAAAGVPFLWTIDQGDELRGWSLVAYRLAEGRYVEENTIQAYKPATITASPVSIKLDLNELD</sequence>
<dbReference type="CDD" id="cd06260">
    <property type="entry name" value="DUF820-like"/>
    <property type="match status" value="1"/>
</dbReference>
<dbReference type="InterPro" id="IPR012296">
    <property type="entry name" value="Nuclease_put_TT1808"/>
</dbReference>
<evidence type="ECO:0000313" key="3">
    <source>
        <dbReference type="Proteomes" id="UP000734823"/>
    </source>
</evidence>
<dbReference type="InterPro" id="IPR008538">
    <property type="entry name" value="Uma2"/>
</dbReference>
<protein>
    <submittedName>
        <fullName evidence="2">Uma2 family endonuclease</fullName>
    </submittedName>
</protein>
<organism evidence="2 3">
    <name type="scientific">Actinokineospora xionganensis</name>
    <dbReference type="NCBI Taxonomy" id="2684470"/>
    <lineage>
        <taxon>Bacteria</taxon>
        <taxon>Bacillati</taxon>
        <taxon>Actinomycetota</taxon>
        <taxon>Actinomycetes</taxon>
        <taxon>Pseudonocardiales</taxon>
        <taxon>Pseudonocardiaceae</taxon>
        <taxon>Actinokineospora</taxon>
    </lineage>
</organism>
<keyword evidence="2" id="KW-0378">Hydrolase</keyword>
<name>A0ABR7L456_9PSEU</name>
<dbReference type="Pfam" id="PF05685">
    <property type="entry name" value="Uma2"/>
    <property type="match status" value="1"/>
</dbReference>
<dbReference type="Gene3D" id="3.90.1570.10">
    <property type="entry name" value="tt1808, chain A"/>
    <property type="match status" value="1"/>
</dbReference>